<proteinExistence type="predicted"/>
<gene>
    <name evidence="2" type="ORF">RIF29_30322</name>
</gene>
<keyword evidence="3" id="KW-1185">Reference proteome</keyword>
<sequence length="200" mass="21508">MYYDAAKSIQEKEVVVEHVEKRLTNGDASTTSVLTGTMPANPSEQEQEDGNHAKLEGIDSDKSHAGPDMSRAHDGTKGVGTTMEKLAPIVDRIIKRGPGKRSRQEGKHATPTHNLLLNFGVKDLCKDSATHIENTTRQVVIQPGNFRASVPKLVKGTTLGGSSDVNGVHGWEKNGMEVVPESQFAIDPGQVGQNDISMKG</sequence>
<reference evidence="2 3" key="1">
    <citation type="submission" date="2024-01" db="EMBL/GenBank/DDBJ databases">
        <title>The genomes of 5 underutilized Papilionoideae crops provide insights into root nodulation and disease resistanc.</title>
        <authorList>
            <person name="Yuan L."/>
        </authorList>
    </citation>
    <scope>NUCLEOTIDE SEQUENCE [LARGE SCALE GENOMIC DNA]</scope>
    <source>
        <strain evidence="2">ZHUSHIDOU_FW_LH</strain>
        <tissue evidence="2">Leaf</tissue>
    </source>
</reference>
<comment type="caution">
    <text evidence="2">The sequence shown here is derived from an EMBL/GenBank/DDBJ whole genome shotgun (WGS) entry which is preliminary data.</text>
</comment>
<protein>
    <submittedName>
        <fullName evidence="2">Uncharacterized protein</fullName>
    </submittedName>
</protein>
<feature type="compositionally biased region" description="Basic and acidic residues" evidence="1">
    <location>
        <begin position="49"/>
        <end position="76"/>
    </location>
</feature>
<dbReference type="Proteomes" id="UP001372338">
    <property type="component" value="Unassembled WGS sequence"/>
</dbReference>
<evidence type="ECO:0000256" key="1">
    <source>
        <dbReference type="SAM" id="MobiDB-lite"/>
    </source>
</evidence>
<accession>A0AAN9EGA4</accession>
<dbReference type="AlphaFoldDB" id="A0AAN9EGA4"/>
<evidence type="ECO:0000313" key="2">
    <source>
        <dbReference type="EMBL" id="KAK7256812.1"/>
    </source>
</evidence>
<evidence type="ECO:0000313" key="3">
    <source>
        <dbReference type="Proteomes" id="UP001372338"/>
    </source>
</evidence>
<feature type="compositionally biased region" description="Polar residues" evidence="1">
    <location>
        <begin position="26"/>
        <end position="44"/>
    </location>
</feature>
<dbReference type="EMBL" id="JAYWIO010000006">
    <property type="protein sequence ID" value="KAK7256812.1"/>
    <property type="molecule type" value="Genomic_DNA"/>
</dbReference>
<name>A0AAN9EGA4_CROPI</name>
<organism evidence="2 3">
    <name type="scientific">Crotalaria pallida</name>
    <name type="common">Smooth rattlebox</name>
    <name type="synonym">Crotalaria striata</name>
    <dbReference type="NCBI Taxonomy" id="3830"/>
    <lineage>
        <taxon>Eukaryota</taxon>
        <taxon>Viridiplantae</taxon>
        <taxon>Streptophyta</taxon>
        <taxon>Embryophyta</taxon>
        <taxon>Tracheophyta</taxon>
        <taxon>Spermatophyta</taxon>
        <taxon>Magnoliopsida</taxon>
        <taxon>eudicotyledons</taxon>
        <taxon>Gunneridae</taxon>
        <taxon>Pentapetalae</taxon>
        <taxon>rosids</taxon>
        <taxon>fabids</taxon>
        <taxon>Fabales</taxon>
        <taxon>Fabaceae</taxon>
        <taxon>Papilionoideae</taxon>
        <taxon>50 kb inversion clade</taxon>
        <taxon>genistoids sensu lato</taxon>
        <taxon>core genistoids</taxon>
        <taxon>Crotalarieae</taxon>
        <taxon>Crotalaria</taxon>
    </lineage>
</organism>
<feature type="region of interest" description="Disordered" evidence="1">
    <location>
        <begin position="22"/>
        <end position="79"/>
    </location>
</feature>